<sequence>MQMDGQGDSAQGDWGPFGRPLFEDPQARRLSRVGVVDIGSNSVRLVVFDGAARSPAYFYNEKIMCGLGAGMPETGRLNPEGKARALSALARFQTLACGMDLPPLTAVATAAMREAEDGPAFRAEIEKQTGLKIWVIDGEEEARLSAQGVLLGWPGANGLICDIGGSSMELAELSEGQVGRRVTSPLGPLRFKDLEGGKKAREKHIAKHIDKLAEVIGQRDAQLFLVGGSWRAIARIDMERRGYPLHVLHEYRMDKDAVADTLKFIEKSDLEALRGACSISSARMSLVPYAGEVLGRLIETFSPAGIAISSYGIREGLLYEQMPQKLRDRDPLVEACRFSEAKDARLPGFGKKLYRFVAPLFANAGPERTRIVKAACLLHDVSWRAHPDYRAQTCFDNATRANLGGLTHPERVFLGLALLHRYKNKREGLFEAYYALLSDEELQEAEVLGKAMRFGSMLWMSDVSKEDGASLGWDGKAKRLSLRMAPDVAPLYGEVAESRFKSLARALNAEDMQVEID</sequence>
<evidence type="ECO:0000259" key="3">
    <source>
        <dbReference type="Pfam" id="PF21697"/>
    </source>
</evidence>
<feature type="domain" description="Ppx/GppA phosphatase N-terminal" evidence="2">
    <location>
        <begin position="50"/>
        <end position="324"/>
    </location>
</feature>
<dbReference type="STRING" id="314265.R2601_19265"/>
<dbReference type="AlphaFoldDB" id="Q0FQQ1"/>
<keyword evidence="5" id="KW-1185">Reference proteome</keyword>
<dbReference type="Pfam" id="PF02541">
    <property type="entry name" value="Ppx-GppA"/>
    <property type="match status" value="1"/>
</dbReference>
<dbReference type="PANTHER" id="PTHR30005">
    <property type="entry name" value="EXOPOLYPHOSPHATASE"/>
    <property type="match status" value="1"/>
</dbReference>
<reference evidence="4 5" key="1">
    <citation type="journal article" date="2010" name="J. Bacteriol.">
        <title>Genome sequences of Pelagibaca bermudensis HTCC2601T and Maritimibacter alkaliphilus HTCC2654T, the type strains of two marine Roseobacter genera.</title>
        <authorList>
            <person name="Thrash J.C."/>
            <person name="Cho J.C."/>
            <person name="Ferriera S."/>
            <person name="Johnson J."/>
            <person name="Vergin K.L."/>
            <person name="Giovannoni S.J."/>
        </authorList>
    </citation>
    <scope>NUCLEOTIDE SEQUENCE [LARGE SCALE GENOMIC DNA]</scope>
    <source>
        <strain evidence="5">DSM 26914 / JCM 13377 / KCTC 12554 / HTCC2601</strain>
    </source>
</reference>
<accession>Q0FQQ1</accession>
<dbReference type="InterPro" id="IPR048951">
    <property type="entry name" value="Ppx_C"/>
</dbReference>
<dbReference type="CDD" id="cd24052">
    <property type="entry name" value="ASKHA_NBD_HpPPX-GppA-like"/>
    <property type="match status" value="1"/>
</dbReference>
<organism evidence="4 5">
    <name type="scientific">Salipiger bermudensis (strain DSM 26914 / JCM 13377 / KCTC 12554 / HTCC2601)</name>
    <name type="common">Pelagibaca bermudensis</name>
    <dbReference type="NCBI Taxonomy" id="314265"/>
    <lineage>
        <taxon>Bacteria</taxon>
        <taxon>Pseudomonadati</taxon>
        <taxon>Pseudomonadota</taxon>
        <taxon>Alphaproteobacteria</taxon>
        <taxon>Rhodobacterales</taxon>
        <taxon>Roseobacteraceae</taxon>
        <taxon>Salipiger</taxon>
    </lineage>
</organism>
<dbReference type="Proteomes" id="UP000006230">
    <property type="component" value="Unassembled WGS sequence"/>
</dbReference>
<dbReference type="InterPro" id="IPR050273">
    <property type="entry name" value="GppA/Ppx_hydrolase"/>
</dbReference>
<evidence type="ECO:0000259" key="2">
    <source>
        <dbReference type="Pfam" id="PF02541"/>
    </source>
</evidence>
<feature type="domain" description="Exopolyphosphatase C-terminal" evidence="3">
    <location>
        <begin position="352"/>
        <end position="505"/>
    </location>
</feature>
<dbReference type="Gene3D" id="3.30.420.40">
    <property type="match status" value="1"/>
</dbReference>
<dbReference type="InterPro" id="IPR003695">
    <property type="entry name" value="Ppx_GppA_N"/>
</dbReference>
<dbReference type="PANTHER" id="PTHR30005:SF0">
    <property type="entry name" value="RETROGRADE REGULATION PROTEIN 2"/>
    <property type="match status" value="1"/>
</dbReference>
<evidence type="ECO:0000313" key="4">
    <source>
        <dbReference type="EMBL" id="EAU46631.1"/>
    </source>
</evidence>
<dbReference type="eggNOG" id="COG0248">
    <property type="taxonomic scope" value="Bacteria"/>
</dbReference>
<proteinExistence type="predicted"/>
<evidence type="ECO:0000313" key="5">
    <source>
        <dbReference type="Proteomes" id="UP000006230"/>
    </source>
</evidence>
<gene>
    <name evidence="4" type="ORF">R2601_19265</name>
</gene>
<evidence type="ECO:0000256" key="1">
    <source>
        <dbReference type="SAM" id="MobiDB-lite"/>
    </source>
</evidence>
<dbReference type="HOGENOM" id="CLU_025908_4_2_5"/>
<dbReference type="Gene3D" id="1.10.3210.10">
    <property type="entry name" value="Hypothetical protein af1432"/>
    <property type="match status" value="1"/>
</dbReference>
<comment type="caution">
    <text evidence="4">The sequence shown here is derived from an EMBL/GenBank/DDBJ whole genome shotgun (WGS) entry which is preliminary data.</text>
</comment>
<dbReference type="Pfam" id="PF21697">
    <property type="entry name" value="Ppx_C"/>
    <property type="match status" value="1"/>
</dbReference>
<dbReference type="Gene3D" id="3.30.420.150">
    <property type="entry name" value="Exopolyphosphatase. Domain 2"/>
    <property type="match status" value="1"/>
</dbReference>
<name>Q0FQQ1_SALBH</name>
<feature type="region of interest" description="Disordered" evidence="1">
    <location>
        <begin position="1"/>
        <end position="21"/>
    </location>
</feature>
<dbReference type="SUPFAM" id="SSF53067">
    <property type="entry name" value="Actin-like ATPase domain"/>
    <property type="match status" value="2"/>
</dbReference>
<dbReference type="SUPFAM" id="SSF109604">
    <property type="entry name" value="HD-domain/PDEase-like"/>
    <property type="match status" value="1"/>
</dbReference>
<protein>
    <submittedName>
        <fullName evidence="4">Phosphatase, Ppx/GppA family protein</fullName>
    </submittedName>
</protein>
<dbReference type="GO" id="GO:0016462">
    <property type="term" value="F:pyrophosphatase activity"/>
    <property type="evidence" value="ECO:0007669"/>
    <property type="project" value="TreeGrafter"/>
</dbReference>
<dbReference type="InterPro" id="IPR043129">
    <property type="entry name" value="ATPase_NBD"/>
</dbReference>
<dbReference type="EMBL" id="AATQ01000013">
    <property type="protein sequence ID" value="EAU46631.1"/>
    <property type="molecule type" value="Genomic_DNA"/>
</dbReference>